<proteinExistence type="predicted"/>
<evidence type="ECO:0000313" key="1">
    <source>
        <dbReference type="EMBL" id="CAB3979779.1"/>
    </source>
</evidence>
<dbReference type="Proteomes" id="UP001152795">
    <property type="component" value="Unassembled WGS sequence"/>
</dbReference>
<dbReference type="AlphaFoldDB" id="A0A6S7FUD8"/>
<sequence>MNYKDKDDCAYASGENMVVKAGARLGGNEGYSVLEAEGYAGIEDWSAGADAKIQVFHLNPNDAPVKARFFGADVGANAGVDFANSFYKKNAVLGAEVKARLTLSDCKAGPFNLHLGLGVSTGLAMKDGTVEAKLAGTGLIVGKKIGFAAYDNEFSIDTLALVGKGWLW</sequence>
<evidence type="ECO:0000313" key="2">
    <source>
        <dbReference type="Proteomes" id="UP001152795"/>
    </source>
</evidence>
<reference evidence="1" key="1">
    <citation type="submission" date="2020-04" db="EMBL/GenBank/DDBJ databases">
        <authorList>
            <person name="Alioto T."/>
            <person name="Alioto T."/>
            <person name="Gomez Garrido J."/>
        </authorList>
    </citation>
    <scope>NUCLEOTIDE SEQUENCE</scope>
    <source>
        <strain evidence="1">A484AB</strain>
    </source>
</reference>
<comment type="caution">
    <text evidence="1">The sequence shown here is derived from an EMBL/GenBank/DDBJ whole genome shotgun (WGS) entry which is preliminary data.</text>
</comment>
<dbReference type="OrthoDB" id="2333662at2759"/>
<keyword evidence="2" id="KW-1185">Reference proteome</keyword>
<accession>A0A6S7FUD8</accession>
<protein>
    <submittedName>
        <fullName evidence="1">Uncharacterized protein</fullName>
    </submittedName>
</protein>
<organism evidence="1 2">
    <name type="scientific">Paramuricea clavata</name>
    <name type="common">Red gorgonian</name>
    <name type="synonym">Violescent sea-whip</name>
    <dbReference type="NCBI Taxonomy" id="317549"/>
    <lineage>
        <taxon>Eukaryota</taxon>
        <taxon>Metazoa</taxon>
        <taxon>Cnidaria</taxon>
        <taxon>Anthozoa</taxon>
        <taxon>Octocorallia</taxon>
        <taxon>Malacalcyonacea</taxon>
        <taxon>Plexauridae</taxon>
        <taxon>Paramuricea</taxon>
    </lineage>
</organism>
<gene>
    <name evidence="1" type="ORF">PACLA_8A056573</name>
</gene>
<dbReference type="EMBL" id="CACRXK020000227">
    <property type="protein sequence ID" value="CAB3979779.1"/>
    <property type="molecule type" value="Genomic_DNA"/>
</dbReference>
<name>A0A6S7FUD8_PARCT</name>